<dbReference type="SUPFAM" id="SSF109854">
    <property type="entry name" value="DinB/YfiT-like putative metalloenzymes"/>
    <property type="match status" value="1"/>
</dbReference>
<proteinExistence type="predicted"/>
<dbReference type="InterPro" id="IPR007061">
    <property type="entry name" value="MST-like"/>
</dbReference>
<organism evidence="1 2">
    <name type="scientific">Longimycelium tulufanense</name>
    <dbReference type="NCBI Taxonomy" id="907463"/>
    <lineage>
        <taxon>Bacteria</taxon>
        <taxon>Bacillati</taxon>
        <taxon>Actinomycetota</taxon>
        <taxon>Actinomycetes</taxon>
        <taxon>Pseudonocardiales</taxon>
        <taxon>Pseudonocardiaceae</taxon>
        <taxon>Longimycelium</taxon>
    </lineage>
</organism>
<accession>A0A8J3FYI1</accession>
<dbReference type="EMBL" id="BMMK01000036">
    <property type="protein sequence ID" value="GGM76097.1"/>
    <property type="molecule type" value="Genomic_DNA"/>
</dbReference>
<name>A0A8J3FYI1_9PSEU</name>
<protein>
    <recommendedName>
        <fullName evidence="3">DinB family protein</fullName>
    </recommendedName>
</protein>
<reference evidence="1" key="1">
    <citation type="journal article" date="2014" name="Int. J. Syst. Evol. Microbiol.">
        <title>Complete genome sequence of Corynebacterium casei LMG S-19264T (=DSM 44701T), isolated from a smear-ripened cheese.</title>
        <authorList>
            <consortium name="US DOE Joint Genome Institute (JGI-PGF)"/>
            <person name="Walter F."/>
            <person name="Albersmeier A."/>
            <person name="Kalinowski J."/>
            <person name="Ruckert C."/>
        </authorList>
    </citation>
    <scope>NUCLEOTIDE SEQUENCE</scope>
    <source>
        <strain evidence="1">CGMCC 4.5737</strain>
    </source>
</reference>
<reference evidence="1" key="2">
    <citation type="submission" date="2020-09" db="EMBL/GenBank/DDBJ databases">
        <authorList>
            <person name="Sun Q."/>
            <person name="Zhou Y."/>
        </authorList>
    </citation>
    <scope>NUCLEOTIDE SEQUENCE</scope>
    <source>
        <strain evidence="1">CGMCC 4.5737</strain>
    </source>
</reference>
<evidence type="ECO:0000313" key="1">
    <source>
        <dbReference type="EMBL" id="GGM76097.1"/>
    </source>
</evidence>
<evidence type="ECO:0000313" key="2">
    <source>
        <dbReference type="Proteomes" id="UP000637578"/>
    </source>
</evidence>
<dbReference type="Gene3D" id="1.20.120.450">
    <property type="entry name" value="dinb family like domain"/>
    <property type="match status" value="1"/>
</dbReference>
<dbReference type="Proteomes" id="UP000637578">
    <property type="component" value="Unassembled WGS sequence"/>
</dbReference>
<comment type="caution">
    <text evidence="1">The sequence shown here is derived from an EMBL/GenBank/DDBJ whole genome shotgun (WGS) entry which is preliminary data.</text>
</comment>
<dbReference type="RefSeq" id="WP_189061190.1">
    <property type="nucleotide sequence ID" value="NZ_BMMK01000036.1"/>
</dbReference>
<gene>
    <name evidence="1" type="ORF">GCM10012275_53510</name>
</gene>
<evidence type="ECO:0008006" key="3">
    <source>
        <dbReference type="Google" id="ProtNLM"/>
    </source>
</evidence>
<dbReference type="InterPro" id="IPR034660">
    <property type="entry name" value="DinB/YfiT-like"/>
</dbReference>
<dbReference type="AlphaFoldDB" id="A0A8J3FYI1"/>
<sequence>MSSLSGERATILRILAEQRDLLLITVRGIGDEEATQRTTVSDLTLAGIVKHLTACERTWAHIVTERDGNPPGWPGSEEQYRMGEGETLASLVADYTAAARETEEAVATLTDLDRVIQLPAAPWWPEPPAWSIRFILLHLLRETAHHCGHADIIREALDGANTTRSMTGEASITT</sequence>
<keyword evidence="2" id="KW-1185">Reference proteome</keyword>
<dbReference type="Pfam" id="PF04978">
    <property type="entry name" value="MST"/>
    <property type="match status" value="1"/>
</dbReference>